<dbReference type="AlphaFoldDB" id="A0A6P4DXP2"/>
<protein>
    <submittedName>
        <fullName evidence="2">Uncharacterized protein LOC107494245</fullName>
    </submittedName>
</protein>
<dbReference type="PANTHER" id="PTHR31973:SF195">
    <property type="entry name" value="MUDR FAMILY TRANSPOSASE"/>
    <property type="match status" value="1"/>
</dbReference>
<reference evidence="2" key="2">
    <citation type="submission" date="2025-08" db="UniProtKB">
        <authorList>
            <consortium name="RefSeq"/>
        </authorList>
    </citation>
    <scope>IDENTIFICATION</scope>
    <source>
        <tissue evidence="2">Whole plant</tissue>
    </source>
</reference>
<dbReference type="RefSeq" id="XP_015970788.1">
    <property type="nucleotide sequence ID" value="XM_016115302.1"/>
</dbReference>
<dbReference type="PANTHER" id="PTHR31973">
    <property type="entry name" value="POLYPROTEIN, PUTATIVE-RELATED"/>
    <property type="match status" value="1"/>
</dbReference>
<dbReference type="GeneID" id="107494245"/>
<dbReference type="Proteomes" id="UP000515211">
    <property type="component" value="Chromosome 6"/>
</dbReference>
<accession>A0A6P4DXP2</accession>
<reference evidence="1" key="1">
    <citation type="journal article" date="2016" name="Nat. Genet.">
        <title>The genome sequences of Arachis duranensis and Arachis ipaensis, the diploid ancestors of cultivated peanut.</title>
        <authorList>
            <person name="Bertioli D.J."/>
            <person name="Cannon S.B."/>
            <person name="Froenicke L."/>
            <person name="Huang G."/>
            <person name="Farmer A.D."/>
            <person name="Cannon E.K."/>
            <person name="Liu X."/>
            <person name="Gao D."/>
            <person name="Clevenger J."/>
            <person name="Dash S."/>
            <person name="Ren L."/>
            <person name="Moretzsohn M.C."/>
            <person name="Shirasawa K."/>
            <person name="Huang W."/>
            <person name="Vidigal B."/>
            <person name="Abernathy B."/>
            <person name="Chu Y."/>
            <person name="Niederhuth C.E."/>
            <person name="Umale P."/>
            <person name="Araujo A.C."/>
            <person name="Kozik A."/>
            <person name="Kim K.D."/>
            <person name="Burow M.D."/>
            <person name="Varshney R.K."/>
            <person name="Wang X."/>
            <person name="Zhang X."/>
            <person name="Barkley N."/>
            <person name="Guimaraes P.M."/>
            <person name="Isobe S."/>
            <person name="Guo B."/>
            <person name="Liao B."/>
            <person name="Stalker H.T."/>
            <person name="Schmitz R.J."/>
            <person name="Scheffler B.E."/>
            <person name="Leal-Bertioli S.C."/>
            <person name="Xun X."/>
            <person name="Jackson S.A."/>
            <person name="Michelmore R."/>
            <person name="Ozias-Akins P."/>
        </authorList>
    </citation>
    <scope>NUCLEOTIDE SEQUENCE [LARGE SCALE GENOMIC DNA]</scope>
    <source>
        <strain evidence="1">cv. V14167</strain>
    </source>
</reference>
<dbReference type="KEGG" id="adu:107494245"/>
<evidence type="ECO:0000313" key="1">
    <source>
        <dbReference type="Proteomes" id="UP000515211"/>
    </source>
</evidence>
<sequence length="218" mass="24643">MKNYSIRRSAEYLVIESDRLKYHVQCRQFDSGCQWSLCVALLQNLGYWEVRRFGGPHSGLAPTMSQDHHQLDSSLICRVILPMIQSNPSVSIPVLQGAVHASYHFKSSYRKVWMAKQKAIARSTVIGKSRTIRCQNYFRHCRVVSPAPFVTYTSNRITKDGNSNILPIAFAIVESESTESWSFFLTNLRHHVTPQDSLLVISNRSLPIKATLGADDSG</sequence>
<organism evidence="1 2">
    <name type="scientific">Arachis duranensis</name>
    <name type="common">Wild peanut</name>
    <dbReference type="NCBI Taxonomy" id="130453"/>
    <lineage>
        <taxon>Eukaryota</taxon>
        <taxon>Viridiplantae</taxon>
        <taxon>Streptophyta</taxon>
        <taxon>Embryophyta</taxon>
        <taxon>Tracheophyta</taxon>
        <taxon>Spermatophyta</taxon>
        <taxon>Magnoliopsida</taxon>
        <taxon>eudicotyledons</taxon>
        <taxon>Gunneridae</taxon>
        <taxon>Pentapetalae</taxon>
        <taxon>rosids</taxon>
        <taxon>fabids</taxon>
        <taxon>Fabales</taxon>
        <taxon>Fabaceae</taxon>
        <taxon>Papilionoideae</taxon>
        <taxon>50 kb inversion clade</taxon>
        <taxon>dalbergioids sensu lato</taxon>
        <taxon>Dalbergieae</taxon>
        <taxon>Pterocarpus clade</taxon>
        <taxon>Arachis</taxon>
    </lineage>
</organism>
<keyword evidence="1" id="KW-1185">Reference proteome</keyword>
<evidence type="ECO:0000313" key="2">
    <source>
        <dbReference type="RefSeq" id="XP_015970788.1"/>
    </source>
</evidence>
<proteinExistence type="predicted"/>
<gene>
    <name evidence="2" type="primary">LOC107494245</name>
</gene>
<name>A0A6P4DXP2_ARADU</name>